<proteinExistence type="predicted"/>
<evidence type="ECO:0000313" key="3">
    <source>
        <dbReference type="Proteomes" id="UP000247409"/>
    </source>
</evidence>
<accession>A0A2V3IKZ3</accession>
<evidence type="ECO:0000313" key="2">
    <source>
        <dbReference type="EMBL" id="PXF42727.1"/>
    </source>
</evidence>
<dbReference type="Proteomes" id="UP000247409">
    <property type="component" value="Unassembled WGS sequence"/>
</dbReference>
<protein>
    <submittedName>
        <fullName evidence="2">Uncharacterized protein</fullName>
    </submittedName>
</protein>
<comment type="caution">
    <text evidence="2">The sequence shown here is derived from an EMBL/GenBank/DDBJ whole genome shotgun (WGS) entry which is preliminary data.</text>
</comment>
<feature type="region of interest" description="Disordered" evidence="1">
    <location>
        <begin position="81"/>
        <end position="113"/>
    </location>
</feature>
<evidence type="ECO:0000256" key="1">
    <source>
        <dbReference type="SAM" id="MobiDB-lite"/>
    </source>
</evidence>
<reference evidence="2 3" key="1">
    <citation type="journal article" date="2018" name="Mol. Biol. Evol.">
        <title>Analysis of the draft genome of the red seaweed Gracilariopsis chorda provides insights into genome size evolution in Rhodophyta.</title>
        <authorList>
            <person name="Lee J."/>
            <person name="Yang E.C."/>
            <person name="Graf L."/>
            <person name="Yang J.H."/>
            <person name="Qiu H."/>
            <person name="Zel Zion U."/>
            <person name="Chan C.X."/>
            <person name="Stephens T.G."/>
            <person name="Weber A.P.M."/>
            <person name="Boo G.H."/>
            <person name="Boo S.M."/>
            <person name="Kim K.M."/>
            <person name="Shin Y."/>
            <person name="Jung M."/>
            <person name="Lee S.J."/>
            <person name="Yim H.S."/>
            <person name="Lee J.H."/>
            <person name="Bhattacharya D."/>
            <person name="Yoon H.S."/>
        </authorList>
    </citation>
    <scope>NUCLEOTIDE SEQUENCE [LARGE SCALE GENOMIC DNA]</scope>
    <source>
        <strain evidence="2 3">SKKU-2015</strain>
        <tissue evidence="2">Whole body</tissue>
    </source>
</reference>
<dbReference type="AlphaFoldDB" id="A0A2V3IKZ3"/>
<feature type="region of interest" description="Disordered" evidence="1">
    <location>
        <begin position="1"/>
        <end position="30"/>
    </location>
</feature>
<dbReference type="EMBL" id="NBIV01000152">
    <property type="protein sequence ID" value="PXF42727.1"/>
    <property type="molecule type" value="Genomic_DNA"/>
</dbReference>
<keyword evidence="3" id="KW-1185">Reference proteome</keyword>
<name>A0A2V3IKZ3_9FLOR</name>
<sequence>MTTAHSTPTPDMADPNPDGTRPATHQNSGNTITATEAMINNTDRDGNFTVFDAITTTPKGKHNAYLVSEDDLESIELDEHEDIQLVTEDSPGDTTTPPDSVEHPPADEAQPSEVHFLTELSNSANFHANIGPSAFSDQPF</sequence>
<gene>
    <name evidence="2" type="ORF">BWQ96_07542</name>
</gene>
<organism evidence="2 3">
    <name type="scientific">Gracilariopsis chorda</name>
    <dbReference type="NCBI Taxonomy" id="448386"/>
    <lineage>
        <taxon>Eukaryota</taxon>
        <taxon>Rhodophyta</taxon>
        <taxon>Florideophyceae</taxon>
        <taxon>Rhodymeniophycidae</taxon>
        <taxon>Gracilariales</taxon>
        <taxon>Gracilariaceae</taxon>
        <taxon>Gracilariopsis</taxon>
    </lineage>
</organism>